<proteinExistence type="predicted"/>
<evidence type="ECO:0000313" key="1">
    <source>
        <dbReference type="EMBL" id="MCC4621161.1"/>
    </source>
</evidence>
<protein>
    <submittedName>
        <fullName evidence="1">Uncharacterized protein</fullName>
    </submittedName>
</protein>
<dbReference type="Proteomes" id="UP001199206">
    <property type="component" value="Unassembled WGS sequence"/>
</dbReference>
<comment type="caution">
    <text evidence="1">The sequence shown here is derived from an EMBL/GenBank/DDBJ whole genome shotgun (WGS) entry which is preliminary data.</text>
</comment>
<reference evidence="1 2" key="1">
    <citation type="submission" date="2021-10" db="EMBL/GenBank/DDBJ databases">
        <title>Genome sequencing of Xanthomonas strains from NCPPB.</title>
        <authorList>
            <person name="Hussein R."/>
            <person name="Harrison J."/>
            <person name="Studholme D.J."/>
            <person name="Vicente J."/>
            <person name="Grant M."/>
        </authorList>
    </citation>
    <scope>NUCLEOTIDE SEQUENCE [LARGE SCALE GENOMIC DNA]</scope>
    <source>
        <strain evidence="1 2">NCPPB 101</strain>
    </source>
</reference>
<dbReference type="RefSeq" id="WP_029220813.1">
    <property type="nucleotide sequence ID" value="NZ_CAWLZN010000001.1"/>
</dbReference>
<evidence type="ECO:0000313" key="2">
    <source>
        <dbReference type="Proteomes" id="UP001199206"/>
    </source>
</evidence>
<sequence length="125" mass="14238">MSAIVACDEPVLPPGFRWDRPWQGAMGPPTALFFEGEEVARLVQKLTGEWFVLLERQRPVPPGQPFAPFVERACSSFDQGRRCTVMWAVRHEARIRAEVTARRARSYAIQGEVAGRKGRENWQDL</sequence>
<name>A0ABS8HG64_9XANT</name>
<dbReference type="EMBL" id="JAJGQJ010000033">
    <property type="protein sequence ID" value="MCC4621161.1"/>
    <property type="molecule type" value="Genomic_DNA"/>
</dbReference>
<organism evidence="1 2">
    <name type="scientific">Xanthomonas cassavae CFBP 4642</name>
    <dbReference type="NCBI Taxonomy" id="1219375"/>
    <lineage>
        <taxon>Bacteria</taxon>
        <taxon>Pseudomonadati</taxon>
        <taxon>Pseudomonadota</taxon>
        <taxon>Gammaproteobacteria</taxon>
        <taxon>Lysobacterales</taxon>
        <taxon>Lysobacteraceae</taxon>
        <taxon>Xanthomonas</taxon>
    </lineage>
</organism>
<keyword evidence="2" id="KW-1185">Reference proteome</keyword>
<accession>A0ABS8HG64</accession>
<gene>
    <name evidence="1" type="ORF">LL965_14080</name>
</gene>